<dbReference type="PROSITE" id="PS50835">
    <property type="entry name" value="IG_LIKE"/>
    <property type="match status" value="1"/>
</dbReference>
<dbReference type="SMART" id="SM00408">
    <property type="entry name" value="IGc2"/>
    <property type="match status" value="1"/>
</dbReference>
<feature type="chain" id="PRO_5034772107" description="Ig-like domain-containing protein" evidence="6">
    <location>
        <begin position="26"/>
        <end position="421"/>
    </location>
</feature>
<dbReference type="InterPro" id="IPR003599">
    <property type="entry name" value="Ig_sub"/>
</dbReference>
<dbReference type="GeneTree" id="ENSGT00940000160967"/>
<dbReference type="PROSITE" id="PS51257">
    <property type="entry name" value="PROKAR_LIPOPROTEIN"/>
    <property type="match status" value="1"/>
</dbReference>
<evidence type="ECO:0000256" key="3">
    <source>
        <dbReference type="ARBA" id="ARBA00022737"/>
    </source>
</evidence>
<keyword evidence="3" id="KW-0677">Repeat</keyword>
<dbReference type="Proteomes" id="UP000694392">
    <property type="component" value="Unplaced"/>
</dbReference>
<evidence type="ECO:0000313" key="9">
    <source>
        <dbReference type="Proteomes" id="UP000694392"/>
    </source>
</evidence>
<dbReference type="Gene3D" id="3.80.10.10">
    <property type="entry name" value="Ribonuclease Inhibitor"/>
    <property type="match status" value="2"/>
</dbReference>
<dbReference type="FunFam" id="2.60.40.10:FF:001692">
    <property type="entry name" value="Immunoglobulin superfamily containing leucine-rich repeat protein"/>
    <property type="match status" value="1"/>
</dbReference>
<dbReference type="SUPFAM" id="SSF48726">
    <property type="entry name" value="Immunoglobulin"/>
    <property type="match status" value="1"/>
</dbReference>
<dbReference type="InterPro" id="IPR007110">
    <property type="entry name" value="Ig-like_dom"/>
</dbReference>
<dbReference type="SUPFAM" id="SSF52058">
    <property type="entry name" value="L domain-like"/>
    <property type="match status" value="1"/>
</dbReference>
<dbReference type="InterPro" id="IPR000483">
    <property type="entry name" value="Cys-rich_flank_reg_C"/>
</dbReference>
<sequence>MGEMREMMDTLLCLWAAAFFGVTQACPEPCSCAGKKYGRQLAECAYKDLQAVPVGLPGNVTTLTLSANRINSLQEDSFAEVTQLQSLWLAHNEISTIGKGTFSRLVQLKNIDLSHNWIMDFPWGDLYNLTALQMLKLNNNRLLKLPWEAFRTLRDLRSLWINDNNMAAISERTFDSTSSLSQLQIHNNPFNCSCRILWLKKWLENTSVSIPERDSITCAAPYHLKGVSLGKIPLLNCALPSLQLTYQSNLDNTVLHDGLTFMLHCSITGTPQPEVRWKIRTSSQGVEINGPNVEKDGNDLPAESFKQNKEQFLVFKNGSLAIPKFSKQYEGTYTCQAVNEVGTREVSVNVALASSENPAEDILRNNIQAGKVGEDPSKAEEKIVIIYHTPTMPKTNSGGNQRDPQLWACLLLFGLRPLFAF</sequence>
<dbReference type="SMART" id="SM00409">
    <property type="entry name" value="IG"/>
    <property type="match status" value="1"/>
</dbReference>
<keyword evidence="5" id="KW-0325">Glycoprotein</keyword>
<dbReference type="Gene3D" id="2.60.40.10">
    <property type="entry name" value="Immunoglobulins"/>
    <property type="match status" value="1"/>
</dbReference>
<dbReference type="Pfam" id="PF07679">
    <property type="entry name" value="I-set"/>
    <property type="match status" value="1"/>
</dbReference>
<evidence type="ECO:0000256" key="6">
    <source>
        <dbReference type="SAM" id="SignalP"/>
    </source>
</evidence>
<feature type="domain" description="Ig-like" evidence="7">
    <location>
        <begin position="240"/>
        <end position="351"/>
    </location>
</feature>
<keyword evidence="2 6" id="KW-0732">Signal</keyword>
<evidence type="ECO:0000256" key="1">
    <source>
        <dbReference type="ARBA" id="ARBA00022614"/>
    </source>
</evidence>
<keyword evidence="4" id="KW-1015">Disulfide bond</keyword>
<dbReference type="InterPro" id="IPR013098">
    <property type="entry name" value="Ig_I-set"/>
</dbReference>
<feature type="signal peptide" evidence="6">
    <location>
        <begin position="1"/>
        <end position="25"/>
    </location>
</feature>
<dbReference type="InterPro" id="IPR003591">
    <property type="entry name" value="Leu-rich_rpt_typical-subtyp"/>
</dbReference>
<proteinExistence type="predicted"/>
<organism evidence="8 9">
    <name type="scientific">Sphenodon punctatus</name>
    <name type="common">Tuatara</name>
    <name type="synonym">Hatteria punctata</name>
    <dbReference type="NCBI Taxonomy" id="8508"/>
    <lineage>
        <taxon>Eukaryota</taxon>
        <taxon>Metazoa</taxon>
        <taxon>Chordata</taxon>
        <taxon>Craniata</taxon>
        <taxon>Vertebrata</taxon>
        <taxon>Euteleostomi</taxon>
        <taxon>Lepidosauria</taxon>
        <taxon>Sphenodontia</taxon>
        <taxon>Sphenodontidae</taxon>
        <taxon>Sphenodon</taxon>
    </lineage>
</organism>
<dbReference type="InterPro" id="IPR001611">
    <property type="entry name" value="Leu-rich_rpt"/>
</dbReference>
<accession>A0A8D0GMZ3</accession>
<evidence type="ECO:0000256" key="5">
    <source>
        <dbReference type="ARBA" id="ARBA00023180"/>
    </source>
</evidence>
<reference evidence="8" key="1">
    <citation type="submission" date="2025-08" db="UniProtKB">
        <authorList>
            <consortium name="Ensembl"/>
        </authorList>
    </citation>
    <scope>IDENTIFICATION</scope>
</reference>
<dbReference type="Ensembl" id="ENSSPUT00000008840.1">
    <property type="protein sequence ID" value="ENSSPUP00000008285.1"/>
    <property type="gene ID" value="ENSSPUG00000006423.1"/>
</dbReference>
<dbReference type="InterPro" id="IPR003598">
    <property type="entry name" value="Ig_sub2"/>
</dbReference>
<name>A0A8D0GMZ3_SPHPU</name>
<dbReference type="InterPro" id="IPR013783">
    <property type="entry name" value="Ig-like_fold"/>
</dbReference>
<dbReference type="PROSITE" id="PS51450">
    <property type="entry name" value="LRR"/>
    <property type="match status" value="1"/>
</dbReference>
<keyword evidence="1" id="KW-0433">Leucine-rich repeat</keyword>
<dbReference type="Pfam" id="PF13855">
    <property type="entry name" value="LRR_8"/>
    <property type="match status" value="2"/>
</dbReference>
<dbReference type="SMART" id="SM00369">
    <property type="entry name" value="LRR_TYP"/>
    <property type="match status" value="5"/>
</dbReference>
<dbReference type="InterPro" id="IPR036179">
    <property type="entry name" value="Ig-like_dom_sf"/>
</dbReference>
<dbReference type="OMA" id="AHNEIRV"/>
<dbReference type="PANTHER" id="PTHR24366">
    <property type="entry name" value="IG(IMMUNOGLOBULIN) AND LRR(LEUCINE RICH REPEAT) DOMAINS"/>
    <property type="match status" value="1"/>
</dbReference>
<dbReference type="InterPro" id="IPR032675">
    <property type="entry name" value="LRR_dom_sf"/>
</dbReference>
<protein>
    <recommendedName>
        <fullName evidence="7">Ig-like domain-containing protein</fullName>
    </recommendedName>
</protein>
<dbReference type="SMART" id="SM00082">
    <property type="entry name" value="LRRCT"/>
    <property type="match status" value="1"/>
</dbReference>
<dbReference type="AlphaFoldDB" id="A0A8D0GMZ3"/>
<dbReference type="PANTHER" id="PTHR24366:SF15">
    <property type="entry name" value="IMMUNOGLOBULIN SUPERFAMILY CONTAINING LEUCINE-RICH REPEAT PROTEIN 2"/>
    <property type="match status" value="1"/>
</dbReference>
<reference evidence="8" key="2">
    <citation type="submission" date="2025-09" db="UniProtKB">
        <authorList>
            <consortium name="Ensembl"/>
        </authorList>
    </citation>
    <scope>IDENTIFICATION</scope>
</reference>
<evidence type="ECO:0000256" key="4">
    <source>
        <dbReference type="ARBA" id="ARBA00023157"/>
    </source>
</evidence>
<keyword evidence="9" id="KW-1185">Reference proteome</keyword>
<evidence type="ECO:0000313" key="8">
    <source>
        <dbReference type="Ensembl" id="ENSSPUP00000008285.1"/>
    </source>
</evidence>
<evidence type="ECO:0000259" key="7">
    <source>
        <dbReference type="PROSITE" id="PS50835"/>
    </source>
</evidence>
<evidence type="ECO:0000256" key="2">
    <source>
        <dbReference type="ARBA" id="ARBA00022729"/>
    </source>
</evidence>